<gene>
    <name evidence="1" type="ORF">GGD55_006356</name>
</gene>
<protein>
    <submittedName>
        <fullName evidence="1">Putative metal-binding transcription factor (Methanogenesis marker protein 9)</fullName>
    </submittedName>
</protein>
<dbReference type="RefSeq" id="WP_167332405.1">
    <property type="nucleotide sequence ID" value="NZ_JACHBK010000022.1"/>
</dbReference>
<name>A0A7W8UHS0_9HYPH</name>
<dbReference type="Proteomes" id="UP000585507">
    <property type="component" value="Unassembled WGS sequence"/>
</dbReference>
<dbReference type="AlphaFoldDB" id="A0A7W8UHS0"/>
<evidence type="ECO:0000313" key="1">
    <source>
        <dbReference type="EMBL" id="MBB5539606.1"/>
    </source>
</evidence>
<comment type="caution">
    <text evidence="1">The sequence shown here is derived from an EMBL/GenBank/DDBJ whole genome shotgun (WGS) entry which is preliminary data.</text>
</comment>
<accession>A0A7W8UHS0</accession>
<organism evidence="1 2">
    <name type="scientific">Rhizobium giardinii</name>
    <dbReference type="NCBI Taxonomy" id="56731"/>
    <lineage>
        <taxon>Bacteria</taxon>
        <taxon>Pseudomonadati</taxon>
        <taxon>Pseudomonadota</taxon>
        <taxon>Alphaproteobacteria</taxon>
        <taxon>Hyphomicrobiales</taxon>
        <taxon>Rhizobiaceae</taxon>
        <taxon>Rhizobium/Agrobacterium group</taxon>
        <taxon>Rhizobium</taxon>
    </lineage>
</organism>
<evidence type="ECO:0000313" key="2">
    <source>
        <dbReference type="Proteomes" id="UP000585507"/>
    </source>
</evidence>
<proteinExistence type="predicted"/>
<keyword evidence="2" id="KW-1185">Reference proteome</keyword>
<sequence length="53" mass="5805">MTDQSQAPTPAKPIDVKALAKKFRISLEEAQAILDEYGDYKKAAEKAARRVAA</sequence>
<reference evidence="1 2" key="1">
    <citation type="submission" date="2020-08" db="EMBL/GenBank/DDBJ databases">
        <title>Genomic Encyclopedia of Type Strains, Phase IV (KMG-V): Genome sequencing to study the core and pangenomes of soil and plant-associated prokaryotes.</title>
        <authorList>
            <person name="Whitman W."/>
        </authorList>
    </citation>
    <scope>NUCLEOTIDE SEQUENCE [LARGE SCALE GENOMIC DNA]</scope>
    <source>
        <strain evidence="1 2">SEMIA 4084</strain>
    </source>
</reference>
<dbReference type="EMBL" id="JACHBK010000022">
    <property type="protein sequence ID" value="MBB5539606.1"/>
    <property type="molecule type" value="Genomic_DNA"/>
</dbReference>